<reference evidence="2" key="1">
    <citation type="submission" date="2021-01" db="EMBL/GenBank/DDBJ databases">
        <title>Whole genome shotgun sequence of Sphaerimonospora thailandensis NBRC 107569.</title>
        <authorList>
            <person name="Komaki H."/>
            <person name="Tamura T."/>
        </authorList>
    </citation>
    <scope>NUCLEOTIDE SEQUENCE</scope>
    <source>
        <strain evidence="2">NBRC 107569</strain>
    </source>
</reference>
<feature type="region of interest" description="Disordered" evidence="1">
    <location>
        <begin position="177"/>
        <end position="206"/>
    </location>
</feature>
<dbReference type="SUPFAM" id="SSF46785">
    <property type="entry name" value="Winged helix' DNA-binding domain"/>
    <property type="match status" value="1"/>
</dbReference>
<sequence length="410" mass="43396">MPDEDAALARAALLIAAIRAEGQVTAPRDSAATWQAAEAAARAGRALLELRVAGATQPTLRLGWPAGNAPSEEHLGAEVPASLSRVVTLVWALCLKAAWPDPSLPLYPGQPFTAARVEAACTRLGAHRETVSAALERVLPEHGLIAASGRLLYLGPAAAALPGPVVAMLRRGHHRLPDVPASPQPEPVPDVRVPPPLDLTEPEHPADLRGDQIARSIVTALEAARRPLTPRCVAALADPETRMRVEQMLAGLGRCLVRTSNGMWTTGYPDPVAEALASAGIGTLTRTERAVLALVLVHTVALPRAQGRHAHPEWNITRHTVTVNELARNRSLTQTAIRQALRSLRSAGMVDTEGPGNYIPGPALQRLSPARVAALWEDLILAGRPGGHLARAIAERRAASQTTTSPQKAV</sequence>
<gene>
    <name evidence="2" type="ORF">Mth01_56860</name>
</gene>
<organism evidence="2 3">
    <name type="scientific">Sphaerimonospora thailandensis</name>
    <dbReference type="NCBI Taxonomy" id="795644"/>
    <lineage>
        <taxon>Bacteria</taxon>
        <taxon>Bacillati</taxon>
        <taxon>Actinomycetota</taxon>
        <taxon>Actinomycetes</taxon>
        <taxon>Streptosporangiales</taxon>
        <taxon>Streptosporangiaceae</taxon>
        <taxon>Sphaerimonospora</taxon>
    </lineage>
</organism>
<dbReference type="Proteomes" id="UP000610966">
    <property type="component" value="Unassembled WGS sequence"/>
</dbReference>
<dbReference type="InterPro" id="IPR036388">
    <property type="entry name" value="WH-like_DNA-bd_sf"/>
</dbReference>
<dbReference type="InterPro" id="IPR036390">
    <property type="entry name" value="WH_DNA-bd_sf"/>
</dbReference>
<dbReference type="AlphaFoldDB" id="A0A8J3REB3"/>
<accession>A0A8J3REB3</accession>
<comment type="caution">
    <text evidence="2">The sequence shown here is derived from an EMBL/GenBank/DDBJ whole genome shotgun (WGS) entry which is preliminary data.</text>
</comment>
<name>A0A8J3REB3_9ACTN</name>
<evidence type="ECO:0000313" key="3">
    <source>
        <dbReference type="Proteomes" id="UP000610966"/>
    </source>
</evidence>
<evidence type="ECO:0000313" key="2">
    <source>
        <dbReference type="EMBL" id="GIH73433.1"/>
    </source>
</evidence>
<dbReference type="Gene3D" id="1.10.10.10">
    <property type="entry name" value="Winged helix-like DNA-binding domain superfamily/Winged helix DNA-binding domain"/>
    <property type="match status" value="1"/>
</dbReference>
<proteinExistence type="predicted"/>
<dbReference type="RefSeq" id="WP_204019060.1">
    <property type="nucleotide sequence ID" value="NZ_BOOG01000091.1"/>
</dbReference>
<dbReference type="EMBL" id="BOOG01000091">
    <property type="protein sequence ID" value="GIH73433.1"/>
    <property type="molecule type" value="Genomic_DNA"/>
</dbReference>
<feature type="compositionally biased region" description="Pro residues" evidence="1">
    <location>
        <begin position="180"/>
        <end position="197"/>
    </location>
</feature>
<protein>
    <submittedName>
        <fullName evidence="2">Uncharacterized protein</fullName>
    </submittedName>
</protein>
<keyword evidence="3" id="KW-1185">Reference proteome</keyword>
<evidence type="ECO:0000256" key="1">
    <source>
        <dbReference type="SAM" id="MobiDB-lite"/>
    </source>
</evidence>